<feature type="compositionally biased region" description="Polar residues" evidence="1">
    <location>
        <begin position="200"/>
        <end position="209"/>
    </location>
</feature>
<evidence type="ECO:0000256" key="1">
    <source>
        <dbReference type="SAM" id="MobiDB-lite"/>
    </source>
</evidence>
<feature type="region of interest" description="Disordered" evidence="1">
    <location>
        <begin position="182"/>
        <end position="239"/>
    </location>
</feature>
<organism evidence="3">
    <name type="scientific">Panicum hallii</name>
    <dbReference type="NCBI Taxonomy" id="206008"/>
    <lineage>
        <taxon>Eukaryota</taxon>
        <taxon>Viridiplantae</taxon>
        <taxon>Streptophyta</taxon>
        <taxon>Embryophyta</taxon>
        <taxon>Tracheophyta</taxon>
        <taxon>Spermatophyta</taxon>
        <taxon>Magnoliopsida</taxon>
        <taxon>Liliopsida</taxon>
        <taxon>Poales</taxon>
        <taxon>Poaceae</taxon>
        <taxon>PACMAD clade</taxon>
        <taxon>Panicoideae</taxon>
        <taxon>Panicodae</taxon>
        <taxon>Paniceae</taxon>
        <taxon>Panicinae</taxon>
        <taxon>Panicum</taxon>
        <taxon>Panicum sect. Panicum</taxon>
    </lineage>
</organism>
<dbReference type="EMBL" id="CM008048">
    <property type="protein sequence ID" value="PVH62090.1"/>
    <property type="molecule type" value="Genomic_DNA"/>
</dbReference>
<accession>A0A2T8KIT5</accession>
<dbReference type="Pfam" id="PF24758">
    <property type="entry name" value="LRR_At5g56370"/>
    <property type="match status" value="1"/>
</dbReference>
<feature type="compositionally biased region" description="Basic residues" evidence="1">
    <location>
        <begin position="100"/>
        <end position="113"/>
    </location>
</feature>
<sequence length="387" mass="40520">MVLPPHRPYRVKKNARLPHALRSRLPLALATAGALAPRPNPRRPLSPPHAIVALPPPPPAPLPSPALVGSSPPPCLPRTPPWTQLRCRRRTCSPTACRQSHGRRGTHPLRHRSTSTAPLSSLLVHGPPRLIPASRAADERGDAPLSPNPRAAPGSPASSQPRAASSPNARSSLALRPRKVPLAQPAAVPHSPASRGASPPTCSQPSLSPASRGASPPTRGRPSLSPTSRGHLPQPAAGSELSGIVAAAVPAPVAAAEGGDGMAVQASGGANGGGRPAPRPSARQRASGDGGHHHRRAKAYCFRLPLVLGFRDFFHGIDKPAAQKKVSNGLRALFNSVKILAISVTFSSKKNMESVMKLLKCFPFLETLHILGNKRREGEVHTIGPNN</sequence>
<proteinExistence type="predicted"/>
<gene>
    <name evidence="3" type="ORF">PAHAL_3G203900</name>
</gene>
<reference evidence="3" key="1">
    <citation type="submission" date="2018-04" db="EMBL/GenBank/DDBJ databases">
        <title>WGS assembly of Panicum hallii.</title>
        <authorList>
            <person name="Lovell J."/>
            <person name="Jenkins J."/>
            <person name="Lowry D."/>
            <person name="Mamidi S."/>
            <person name="Sreedasyam A."/>
            <person name="Weng X."/>
            <person name="Barry K."/>
            <person name="Bonette J."/>
            <person name="Campitelli B."/>
            <person name="Daum C."/>
            <person name="Gordon S."/>
            <person name="Gould B."/>
            <person name="Lipzen A."/>
            <person name="Macqueen A."/>
            <person name="Palacio-Mejia J."/>
            <person name="Plott C."/>
            <person name="Shakirov E."/>
            <person name="Shu S."/>
            <person name="Yoshinaga Y."/>
            <person name="Zane M."/>
            <person name="Rokhsar D."/>
            <person name="Grimwood J."/>
            <person name="Schmutz J."/>
            <person name="Juenger T."/>
        </authorList>
    </citation>
    <scope>NUCLEOTIDE SEQUENCE [LARGE SCALE GENOMIC DNA]</scope>
    <source>
        <strain evidence="3">FIL2</strain>
    </source>
</reference>
<protein>
    <recommendedName>
        <fullName evidence="2">F-box/LRR-repeat protein 15/At3g58940/PEG3-like LRR domain-containing protein</fullName>
    </recommendedName>
</protein>
<dbReference type="InterPro" id="IPR055411">
    <property type="entry name" value="LRR_FXL15/At3g58940/PEG3-like"/>
</dbReference>
<feature type="domain" description="F-box/LRR-repeat protein 15/At3g58940/PEG3-like LRR" evidence="2">
    <location>
        <begin position="320"/>
        <end position="370"/>
    </location>
</feature>
<name>A0A2T8KIT5_9POAL</name>
<feature type="region of interest" description="Disordered" evidence="1">
    <location>
        <begin position="262"/>
        <end position="293"/>
    </location>
</feature>
<dbReference type="Gramene" id="PVH62090">
    <property type="protein sequence ID" value="PVH62090"/>
    <property type="gene ID" value="PAHAL_3G203900"/>
</dbReference>
<dbReference type="AlphaFoldDB" id="A0A2T8KIT5"/>
<evidence type="ECO:0000259" key="2">
    <source>
        <dbReference type="Pfam" id="PF24758"/>
    </source>
</evidence>
<feature type="compositionally biased region" description="Low complexity" evidence="1">
    <location>
        <begin position="148"/>
        <end position="170"/>
    </location>
</feature>
<feature type="region of interest" description="Disordered" evidence="1">
    <location>
        <begin position="91"/>
        <end position="170"/>
    </location>
</feature>
<evidence type="ECO:0000313" key="3">
    <source>
        <dbReference type="EMBL" id="PVH62090.1"/>
    </source>
</evidence>
<dbReference type="Proteomes" id="UP000243499">
    <property type="component" value="Chromosome 3"/>
</dbReference>